<dbReference type="Pfam" id="PF00067">
    <property type="entry name" value="p450"/>
    <property type="match status" value="1"/>
</dbReference>
<name>A0A6N7YK40_9PSEU</name>
<gene>
    <name evidence="2" type="ORF">GKO32_04665</name>
</gene>
<evidence type="ECO:0000313" key="2">
    <source>
        <dbReference type="EMBL" id="MTD53275.1"/>
    </source>
</evidence>
<dbReference type="GO" id="GO:0004497">
    <property type="term" value="F:monooxygenase activity"/>
    <property type="evidence" value="ECO:0007669"/>
    <property type="project" value="InterPro"/>
</dbReference>
<comment type="similarity">
    <text evidence="1">Belongs to the cytochrome P450 family.</text>
</comment>
<dbReference type="RefSeq" id="WP_154755512.1">
    <property type="nucleotide sequence ID" value="NZ_WMBA01000004.1"/>
</dbReference>
<protein>
    <submittedName>
        <fullName evidence="2">Cytochrome P450</fullName>
    </submittedName>
</protein>
<dbReference type="InterPro" id="IPR001128">
    <property type="entry name" value="Cyt_P450"/>
</dbReference>
<dbReference type="GO" id="GO:0005506">
    <property type="term" value="F:iron ion binding"/>
    <property type="evidence" value="ECO:0007669"/>
    <property type="project" value="InterPro"/>
</dbReference>
<accession>A0A6N7YK40</accession>
<proteinExistence type="inferred from homology"/>
<keyword evidence="3" id="KW-1185">Reference proteome</keyword>
<dbReference type="InterPro" id="IPR036396">
    <property type="entry name" value="Cyt_P450_sf"/>
</dbReference>
<evidence type="ECO:0000256" key="1">
    <source>
        <dbReference type="ARBA" id="ARBA00010617"/>
    </source>
</evidence>
<dbReference type="EMBL" id="WMBA01000004">
    <property type="protein sequence ID" value="MTD53275.1"/>
    <property type="molecule type" value="Genomic_DNA"/>
</dbReference>
<dbReference type="InterPro" id="IPR002397">
    <property type="entry name" value="Cyt_P450_B"/>
</dbReference>
<sequence length="399" mass="42781">MSTAARPTPVSDLDLWSDAVLADPYPAYRELRDAGAAVHLRRHAVWVVARYADVRAVLADDMTFSSASGVGINDRMNGLQAGTVLASDDPQHAVLRAVLSEKLAPRALAKLRTQIAEQADSLVRDAVEQGTFDGVGDLAARLPVDVVADLIGLPVQGREVLLPGADAMFAGMGPMDERLEARVPEIMAHQRYIGEMTSREKLTPGSWGAAILDAVDEGRIAPDAAVPLMTAYLVAGMDTTVHSLGNYLRLLAADPGLWKLLKADPSQIGSGFEECLRLESPAQNFTRVTTRAVEMGGEPLPAGARVVVSFASANRDERHYPDPDHFDIRRRPLDHLAFGHAVHGCAGQGLARIEAQALISALLRRVDRLELAGEPVRHLNPTIRGLAKLPVSVVPAGGR</sequence>
<dbReference type="GO" id="GO:0020037">
    <property type="term" value="F:heme binding"/>
    <property type="evidence" value="ECO:0007669"/>
    <property type="project" value="InterPro"/>
</dbReference>
<dbReference type="SUPFAM" id="SSF48264">
    <property type="entry name" value="Cytochrome P450"/>
    <property type="match status" value="1"/>
</dbReference>
<comment type="caution">
    <text evidence="2">The sequence shown here is derived from an EMBL/GenBank/DDBJ whole genome shotgun (WGS) entry which is preliminary data.</text>
</comment>
<dbReference type="Proteomes" id="UP000440096">
    <property type="component" value="Unassembled WGS sequence"/>
</dbReference>
<dbReference type="GO" id="GO:0016705">
    <property type="term" value="F:oxidoreductase activity, acting on paired donors, with incorporation or reduction of molecular oxygen"/>
    <property type="evidence" value="ECO:0007669"/>
    <property type="project" value="InterPro"/>
</dbReference>
<reference evidence="2 3" key="1">
    <citation type="submission" date="2019-11" db="EMBL/GenBank/DDBJ databases">
        <title>Draft genome of Amycolatopsis RM579.</title>
        <authorList>
            <person name="Duangmal K."/>
            <person name="Mingma R."/>
        </authorList>
    </citation>
    <scope>NUCLEOTIDE SEQUENCE [LARGE SCALE GENOMIC DNA]</scope>
    <source>
        <strain evidence="2 3">RM579</strain>
    </source>
</reference>
<dbReference type="OrthoDB" id="9801155at2"/>
<dbReference type="Gene3D" id="1.10.630.10">
    <property type="entry name" value="Cytochrome P450"/>
    <property type="match status" value="1"/>
</dbReference>
<dbReference type="AlphaFoldDB" id="A0A6N7YK40"/>
<organism evidence="2 3">
    <name type="scientific">Amycolatopsis pithecellobii</name>
    <dbReference type="NCBI Taxonomy" id="664692"/>
    <lineage>
        <taxon>Bacteria</taxon>
        <taxon>Bacillati</taxon>
        <taxon>Actinomycetota</taxon>
        <taxon>Actinomycetes</taxon>
        <taxon>Pseudonocardiales</taxon>
        <taxon>Pseudonocardiaceae</taxon>
        <taxon>Amycolatopsis</taxon>
    </lineage>
</organism>
<evidence type="ECO:0000313" key="3">
    <source>
        <dbReference type="Proteomes" id="UP000440096"/>
    </source>
</evidence>
<dbReference type="PRINTS" id="PR00359">
    <property type="entry name" value="BP450"/>
</dbReference>
<dbReference type="PANTHER" id="PTHR46696:SF1">
    <property type="entry name" value="CYTOCHROME P450 YJIB-RELATED"/>
    <property type="match status" value="1"/>
</dbReference>
<dbReference type="PANTHER" id="PTHR46696">
    <property type="entry name" value="P450, PUTATIVE (EUROFUNG)-RELATED"/>
    <property type="match status" value="1"/>
</dbReference>